<reference evidence="1 2" key="1">
    <citation type="submission" date="2020-07" db="EMBL/GenBank/DDBJ databases">
        <title>Complete genome sequence of Chitinibacter sp. 2T18.</title>
        <authorList>
            <person name="Bae J.-W."/>
            <person name="Choi J.-W."/>
        </authorList>
    </citation>
    <scope>NUCLEOTIDE SEQUENCE [LARGE SCALE GENOMIC DNA]</scope>
    <source>
        <strain evidence="1 2">2T18</strain>
    </source>
</reference>
<dbReference type="AlphaFoldDB" id="A0A7H9BG65"/>
<gene>
    <name evidence="1" type="ORF">HQ393_04580</name>
</gene>
<keyword evidence="2" id="KW-1185">Reference proteome</keyword>
<protein>
    <submittedName>
        <fullName evidence="1">Uncharacterized protein</fullName>
    </submittedName>
</protein>
<name>A0A7H9BG65_9NEIS</name>
<evidence type="ECO:0000313" key="2">
    <source>
        <dbReference type="Proteomes" id="UP000509597"/>
    </source>
</evidence>
<dbReference type="KEGG" id="chiz:HQ393_04580"/>
<dbReference type="EMBL" id="CP058627">
    <property type="protein sequence ID" value="QLG87587.1"/>
    <property type="molecule type" value="Genomic_DNA"/>
</dbReference>
<proteinExistence type="predicted"/>
<dbReference type="RefSeq" id="WP_179357669.1">
    <property type="nucleotide sequence ID" value="NZ_CP058627.1"/>
</dbReference>
<accession>A0A7H9BG65</accession>
<evidence type="ECO:0000313" key="1">
    <source>
        <dbReference type="EMBL" id="QLG87587.1"/>
    </source>
</evidence>
<organism evidence="1 2">
    <name type="scientific">Chitinibacter bivalviorum</name>
    <dbReference type="NCBI Taxonomy" id="2739434"/>
    <lineage>
        <taxon>Bacteria</taxon>
        <taxon>Pseudomonadati</taxon>
        <taxon>Pseudomonadota</taxon>
        <taxon>Betaproteobacteria</taxon>
        <taxon>Neisseriales</taxon>
        <taxon>Chitinibacteraceae</taxon>
        <taxon>Chitinibacter</taxon>
    </lineage>
</organism>
<dbReference type="Proteomes" id="UP000509597">
    <property type="component" value="Chromosome"/>
</dbReference>
<sequence length="91" mass="9851">MLKQLNEALNALKNSGVLEAKAKAAAFADVAVETIDHLHKALDTAQQLAVDSVNELVIVAARLERLERLSGLHVEQYEEAPAVANHEIQGQ</sequence>